<dbReference type="AlphaFoldDB" id="A0A1I5BPE2"/>
<evidence type="ECO:0000313" key="2">
    <source>
        <dbReference type="Proteomes" id="UP000181899"/>
    </source>
</evidence>
<dbReference type="EMBL" id="FOVK01000005">
    <property type="protein sequence ID" value="SFN76583.1"/>
    <property type="molecule type" value="Genomic_DNA"/>
</dbReference>
<reference evidence="1 2" key="1">
    <citation type="submission" date="2016-10" db="EMBL/GenBank/DDBJ databases">
        <authorList>
            <person name="de Groot N.N."/>
        </authorList>
    </citation>
    <scope>NUCLEOTIDE SEQUENCE [LARGE SCALE GENOMIC DNA]</scope>
    <source>
        <strain evidence="1 2">ML2</strain>
    </source>
</reference>
<gene>
    <name evidence="1" type="ORF">SAMN04488695_1051</name>
</gene>
<evidence type="ECO:0000313" key="1">
    <source>
        <dbReference type="EMBL" id="SFN76583.1"/>
    </source>
</evidence>
<accession>A0A1I5BPE2</accession>
<name>A0A1I5BPE2_9CLOT</name>
<protein>
    <submittedName>
        <fullName evidence="1">Uncharacterized protein</fullName>
    </submittedName>
</protein>
<proteinExistence type="predicted"/>
<keyword evidence="2" id="KW-1185">Reference proteome</keyword>
<dbReference type="Proteomes" id="UP000181899">
    <property type="component" value="Unassembled WGS sequence"/>
</dbReference>
<organism evidence="1 2">
    <name type="scientific">Proteiniclasticum ruminis</name>
    <dbReference type="NCBI Taxonomy" id="398199"/>
    <lineage>
        <taxon>Bacteria</taxon>
        <taxon>Bacillati</taxon>
        <taxon>Bacillota</taxon>
        <taxon>Clostridia</taxon>
        <taxon>Eubacteriales</taxon>
        <taxon>Clostridiaceae</taxon>
        <taxon>Proteiniclasticum</taxon>
    </lineage>
</organism>
<dbReference type="RefSeq" id="WP_177213492.1">
    <property type="nucleotide sequence ID" value="NZ_FOVK01000005.1"/>
</dbReference>
<sequence>MAKAVGIGGIFIEFKREKEEVQAFYRNCARKPIPSLPGFSRGMNGACVAKHIAA</sequence>